<comment type="caution">
    <text evidence="1">The sequence shown here is derived from an EMBL/GenBank/DDBJ whole genome shotgun (WGS) entry which is preliminary data.</text>
</comment>
<keyword evidence="4" id="KW-1185">Reference proteome</keyword>
<dbReference type="RefSeq" id="WP_108944868.1">
    <property type="nucleotide sequence ID" value="NZ_JAPMLA010000004.1"/>
</dbReference>
<evidence type="ECO:0000313" key="4">
    <source>
        <dbReference type="Proteomes" id="UP001271263"/>
    </source>
</evidence>
<dbReference type="Proteomes" id="UP001271263">
    <property type="component" value="Unassembled WGS sequence"/>
</dbReference>
<evidence type="ECO:0000313" key="1">
    <source>
        <dbReference type="EMBL" id="MDR8525593.1"/>
    </source>
</evidence>
<dbReference type="AlphaFoldDB" id="A0AAW8NQX9"/>
<accession>A0AAW8NQX9</accession>
<dbReference type="EMBL" id="JAPMLD010000006">
    <property type="protein sequence ID" value="MDW4825362.1"/>
    <property type="molecule type" value="Genomic_DNA"/>
</dbReference>
<sequence length="153" mass="16455">MGKQIAYLAFLVTIMGQFILAPVMAMPKYLIANTHSMAQQSATIQQSLTQATLFNQATQLDNLHEATSIAQANNSENCDSNASLHQSIKVDCDAICEQLTASNCVSHCISTPGITDDSQLTLLISNSSGSIQTHFWSLQTVELSSKNPPPINA</sequence>
<dbReference type="Proteomes" id="UP001259340">
    <property type="component" value="Unassembled WGS sequence"/>
</dbReference>
<evidence type="ECO:0000313" key="3">
    <source>
        <dbReference type="Proteomes" id="UP001259340"/>
    </source>
</evidence>
<protein>
    <submittedName>
        <fullName evidence="1">Uncharacterized protein</fullName>
    </submittedName>
</protein>
<proteinExistence type="predicted"/>
<evidence type="ECO:0000313" key="2">
    <source>
        <dbReference type="EMBL" id="MDW4825362.1"/>
    </source>
</evidence>
<dbReference type="EMBL" id="JAPMLE010000001">
    <property type="protein sequence ID" value="MDR8525593.1"/>
    <property type="molecule type" value="Genomic_DNA"/>
</dbReference>
<name>A0AAW8NQX9_9GAMM</name>
<reference evidence="2 4" key="1">
    <citation type="journal article" date="2022" name="bioRxiv">
        <title>Prophages regulate Shewanella fidelis 3313 motility and biofilm formation: implications for gut colonization dynamics in Ciona robusta.</title>
        <authorList>
            <person name="Natarajan O."/>
            <person name="Gibboney S.L."/>
            <person name="Young M.N."/>
            <person name="Lim S.J."/>
            <person name="Pluta N."/>
            <person name="Atkinson C.G."/>
            <person name="Leigh B.A."/>
            <person name="Liberti A."/>
            <person name="Kees E.D."/>
            <person name="Breitbart M."/>
            <person name="Gralnick J.A."/>
            <person name="Dishaw L.J."/>
        </authorList>
    </citation>
    <scope>NUCLEOTIDE SEQUENCE [LARGE SCALE GENOMIC DNA]</scope>
    <source>
        <strain evidence="2 4">JG4066</strain>
    </source>
</reference>
<organism evidence="1 3">
    <name type="scientific">Shewanella fidelis</name>
    <dbReference type="NCBI Taxonomy" id="173509"/>
    <lineage>
        <taxon>Bacteria</taxon>
        <taxon>Pseudomonadati</taxon>
        <taxon>Pseudomonadota</taxon>
        <taxon>Gammaproteobacteria</taxon>
        <taxon>Alteromonadales</taxon>
        <taxon>Shewanellaceae</taxon>
        <taxon>Shewanella</taxon>
    </lineage>
</organism>
<reference evidence="1" key="2">
    <citation type="submission" date="2022-11" db="EMBL/GenBank/DDBJ databases">
        <title>Prophages regulate Shewanella fidelis motility and biofilm formation: implications for gut colonization dynamics in Ciona robusta.</title>
        <authorList>
            <person name="Natarajan O."/>
            <person name="Gibboney S.L."/>
            <person name="Young M.N."/>
            <person name="Lim S.J."/>
            <person name="Pluta N."/>
            <person name="Atkinson C.G.F."/>
            <person name="Leigh B.A."/>
            <person name="Liberti A."/>
            <person name="Kees E."/>
            <person name="Breitbart M."/>
            <person name="Gralnick J."/>
            <person name="Dishaw L.J."/>
        </authorList>
    </citation>
    <scope>NUCLEOTIDE SEQUENCE</scope>
    <source>
        <strain evidence="1">3313</strain>
    </source>
</reference>
<gene>
    <name evidence="1" type="ORF">OS133_18420</name>
    <name evidence="2" type="ORF">OS134_14930</name>
</gene>